<protein>
    <submittedName>
        <fullName evidence="1">Uncharacterized protein</fullName>
    </submittedName>
</protein>
<dbReference type="Gene3D" id="2.30.29.30">
    <property type="entry name" value="Pleckstrin-homology domain (PH domain)/Phosphotyrosine-binding domain (PTB)"/>
    <property type="match status" value="1"/>
</dbReference>
<dbReference type="Proteomes" id="UP001432027">
    <property type="component" value="Unassembled WGS sequence"/>
</dbReference>
<evidence type="ECO:0000313" key="2">
    <source>
        <dbReference type="Proteomes" id="UP001432027"/>
    </source>
</evidence>
<keyword evidence="2" id="KW-1185">Reference proteome</keyword>
<feature type="non-terminal residue" evidence="1">
    <location>
        <position position="1"/>
    </location>
</feature>
<gene>
    <name evidence="1" type="ORF">PENTCL1PPCAC_3235</name>
</gene>
<dbReference type="InterPro" id="IPR011993">
    <property type="entry name" value="PH-like_dom_sf"/>
</dbReference>
<accession>A0AAV5SLP8</accession>
<dbReference type="AlphaFoldDB" id="A0AAV5SLP8"/>
<organism evidence="1 2">
    <name type="scientific">Pristionchus entomophagus</name>
    <dbReference type="NCBI Taxonomy" id="358040"/>
    <lineage>
        <taxon>Eukaryota</taxon>
        <taxon>Metazoa</taxon>
        <taxon>Ecdysozoa</taxon>
        <taxon>Nematoda</taxon>
        <taxon>Chromadorea</taxon>
        <taxon>Rhabditida</taxon>
        <taxon>Rhabditina</taxon>
        <taxon>Diplogasteromorpha</taxon>
        <taxon>Diplogasteroidea</taxon>
        <taxon>Neodiplogasteridae</taxon>
        <taxon>Pristionchus</taxon>
    </lineage>
</organism>
<dbReference type="SUPFAM" id="SSF50729">
    <property type="entry name" value="PH domain-like"/>
    <property type="match status" value="1"/>
</dbReference>
<proteinExistence type="predicted"/>
<evidence type="ECO:0000313" key="1">
    <source>
        <dbReference type="EMBL" id="GMS81060.1"/>
    </source>
</evidence>
<sequence length="123" mass="14195">SMNIAALAEEEIPPTGFYHYTTVEARVHVQHENSSGWQKVTPCPVLVHLYNDGFEDEPRFMAEHNGETMIDCTLPPSFSFQCPTKTVIHLRRHHSQMPVLALRFSHHDEMELLLVESICLRLR</sequence>
<comment type="caution">
    <text evidence="1">The sequence shown here is derived from an EMBL/GenBank/DDBJ whole genome shotgun (WGS) entry which is preliminary data.</text>
</comment>
<name>A0AAV5SLP8_9BILA</name>
<dbReference type="EMBL" id="BTSX01000001">
    <property type="protein sequence ID" value="GMS81060.1"/>
    <property type="molecule type" value="Genomic_DNA"/>
</dbReference>
<reference evidence="1" key="1">
    <citation type="submission" date="2023-10" db="EMBL/GenBank/DDBJ databases">
        <title>Genome assembly of Pristionchus species.</title>
        <authorList>
            <person name="Yoshida K."/>
            <person name="Sommer R.J."/>
        </authorList>
    </citation>
    <scope>NUCLEOTIDE SEQUENCE</scope>
    <source>
        <strain evidence="1">RS0144</strain>
    </source>
</reference>